<dbReference type="EMBL" id="JYLF01000001">
    <property type="protein sequence ID" value="KMN15947.1"/>
    <property type="molecule type" value="Genomic_DNA"/>
</dbReference>
<dbReference type="Proteomes" id="UP000036325">
    <property type="component" value="Unassembled WGS sequence"/>
</dbReference>
<reference evidence="1 2" key="1">
    <citation type="submission" date="2015-02" db="EMBL/GenBank/DDBJ databases">
        <title>Pseudomonas helleri sp. nov. and Pseudomonas weihenstephanensis sp. nov., isolated from raw cows milk.</title>
        <authorList>
            <person name="von Neubeck M."/>
            <person name="Huptas C."/>
            <person name="Wenning M."/>
            <person name="Scherer S."/>
        </authorList>
    </citation>
    <scope>NUCLEOTIDE SEQUENCE [LARGE SCALE GENOMIC DNA]</scope>
    <source>
        <strain evidence="1 2">DSM 29166</strain>
    </source>
</reference>
<name>A0A0J6IV75_9PSED</name>
<sequence length="65" mass="7459">MNKIEPGNYVIKYKDIKSGCNSKSDPFDVEQIQTAQGIQYSDISLTIYTMFNGNMDFERLPENAF</sequence>
<comment type="caution">
    <text evidence="1">The sequence shown here is derived from an EMBL/GenBank/DDBJ whole genome shotgun (WGS) entry which is preliminary data.</text>
</comment>
<gene>
    <name evidence="1" type="ORF">TU86_04135</name>
</gene>
<dbReference type="AlphaFoldDB" id="A0A0J6IV75"/>
<evidence type="ECO:0000313" key="1">
    <source>
        <dbReference type="EMBL" id="KMN15947.1"/>
    </source>
</evidence>
<proteinExistence type="predicted"/>
<protein>
    <submittedName>
        <fullName evidence="1">Uncharacterized protein</fullName>
    </submittedName>
</protein>
<dbReference type="PATRIC" id="fig|1608994.3.peg.1401"/>
<accession>A0A0J6IV75</accession>
<organism evidence="1 2">
    <name type="scientific">Pseudomonas weihenstephanensis</name>
    <dbReference type="NCBI Taxonomy" id="1608994"/>
    <lineage>
        <taxon>Bacteria</taxon>
        <taxon>Pseudomonadati</taxon>
        <taxon>Pseudomonadota</taxon>
        <taxon>Gammaproteobacteria</taxon>
        <taxon>Pseudomonadales</taxon>
        <taxon>Pseudomonadaceae</taxon>
        <taxon>Pseudomonas</taxon>
    </lineage>
</organism>
<evidence type="ECO:0000313" key="2">
    <source>
        <dbReference type="Proteomes" id="UP000036325"/>
    </source>
</evidence>